<sequence>MTPNQGFKWQTLKFHLLTLEKQYSISTNIKKAYMQHMSKLKDEKVRMFHNESLNISHFEIVKAKICLKIYANEICAKAEFQNYLLLMESFLSFFLTWRKLKTSSLNVDDRHLRGLGHALKFSRVKKCVHLNFTCEKLNEMLRNQIATIKDSELTVMKGRSVFVVLWYVLDVMCQMVDCNFYKFWQKM</sequence>
<name>A0A0V1IJ29_TRIPS</name>
<reference evidence="1 2" key="1">
    <citation type="submission" date="2015-01" db="EMBL/GenBank/DDBJ databases">
        <title>Evolution of Trichinella species and genotypes.</title>
        <authorList>
            <person name="Korhonen P.K."/>
            <person name="Edoardo P."/>
            <person name="Giuseppe L.R."/>
            <person name="Gasser R.B."/>
        </authorList>
    </citation>
    <scope>NUCLEOTIDE SEQUENCE [LARGE SCALE GENOMIC DNA]</scope>
    <source>
        <strain evidence="1">ISS588</strain>
    </source>
</reference>
<keyword evidence="2" id="KW-1185">Reference proteome</keyword>
<organism evidence="1 2">
    <name type="scientific">Trichinella pseudospiralis</name>
    <name type="common">Parasitic roundworm</name>
    <dbReference type="NCBI Taxonomy" id="6337"/>
    <lineage>
        <taxon>Eukaryota</taxon>
        <taxon>Metazoa</taxon>
        <taxon>Ecdysozoa</taxon>
        <taxon>Nematoda</taxon>
        <taxon>Enoplea</taxon>
        <taxon>Dorylaimia</taxon>
        <taxon>Trichinellida</taxon>
        <taxon>Trichinellidae</taxon>
        <taxon>Trichinella</taxon>
    </lineage>
</organism>
<accession>A0A0V1IJ29</accession>
<protein>
    <submittedName>
        <fullName evidence="1">Uncharacterized protein</fullName>
    </submittedName>
</protein>
<comment type="caution">
    <text evidence="1">The sequence shown here is derived from an EMBL/GenBank/DDBJ whole genome shotgun (WGS) entry which is preliminary data.</text>
</comment>
<evidence type="ECO:0000313" key="2">
    <source>
        <dbReference type="Proteomes" id="UP000054805"/>
    </source>
</evidence>
<dbReference type="AlphaFoldDB" id="A0A0V1IJ29"/>
<proteinExistence type="predicted"/>
<evidence type="ECO:0000313" key="1">
    <source>
        <dbReference type="EMBL" id="KRZ22197.1"/>
    </source>
</evidence>
<dbReference type="Proteomes" id="UP000054805">
    <property type="component" value="Unassembled WGS sequence"/>
</dbReference>
<gene>
    <name evidence="1" type="ORF">T4B_6063</name>
</gene>
<dbReference type="EMBL" id="JYDS01000180">
    <property type="protein sequence ID" value="KRZ22197.1"/>
    <property type="molecule type" value="Genomic_DNA"/>
</dbReference>